<dbReference type="EMBL" id="MU006216">
    <property type="protein sequence ID" value="KAF2832899.1"/>
    <property type="molecule type" value="Genomic_DNA"/>
</dbReference>
<gene>
    <name evidence="3" type="ORF">CC86DRAFT_1701</name>
</gene>
<feature type="transmembrane region" description="Helical" evidence="2">
    <location>
        <begin position="31"/>
        <end position="53"/>
    </location>
</feature>
<organism evidence="3 4">
    <name type="scientific">Ophiobolus disseminans</name>
    <dbReference type="NCBI Taxonomy" id="1469910"/>
    <lineage>
        <taxon>Eukaryota</taxon>
        <taxon>Fungi</taxon>
        <taxon>Dikarya</taxon>
        <taxon>Ascomycota</taxon>
        <taxon>Pezizomycotina</taxon>
        <taxon>Dothideomycetes</taxon>
        <taxon>Pleosporomycetidae</taxon>
        <taxon>Pleosporales</taxon>
        <taxon>Pleosporineae</taxon>
        <taxon>Phaeosphaeriaceae</taxon>
        <taxon>Ophiobolus</taxon>
    </lineage>
</organism>
<accession>A0A6A7AJQ7</accession>
<keyword evidence="2" id="KW-0812">Transmembrane</keyword>
<keyword evidence="2" id="KW-1133">Transmembrane helix</keyword>
<name>A0A6A7AJQ7_9PLEO</name>
<sequence>MAPTPTEDKSLVADPTSTAAPHEGYWTKANIGVTIVFGLLALAICLLLLLFLLRRRSEKKKEARRKSDRAGLLAHEDKTNMFSKERHSSVTLYLDTESEAQSKQISRESMSLVPLQVTPLEEAHDPIGRTDTTTASNGSGVSALSRLSYNTASTMMLSPISPNAEEGDLSVRPSGRPRSTSTASQKARYYDTTPMNVDMPPIPTIIRTRSD</sequence>
<feature type="region of interest" description="Disordered" evidence="1">
    <location>
        <begin position="158"/>
        <end position="211"/>
    </location>
</feature>
<dbReference type="OrthoDB" id="3783802at2759"/>
<protein>
    <submittedName>
        <fullName evidence="3">Uncharacterized protein</fullName>
    </submittedName>
</protein>
<keyword evidence="4" id="KW-1185">Reference proteome</keyword>
<keyword evidence="2" id="KW-0472">Membrane</keyword>
<dbReference type="AlphaFoldDB" id="A0A6A7AJQ7"/>
<evidence type="ECO:0000256" key="1">
    <source>
        <dbReference type="SAM" id="MobiDB-lite"/>
    </source>
</evidence>
<proteinExistence type="predicted"/>
<evidence type="ECO:0000256" key="2">
    <source>
        <dbReference type="SAM" id="Phobius"/>
    </source>
</evidence>
<evidence type="ECO:0000313" key="3">
    <source>
        <dbReference type="EMBL" id="KAF2832899.1"/>
    </source>
</evidence>
<reference evidence="3" key="1">
    <citation type="journal article" date="2020" name="Stud. Mycol.">
        <title>101 Dothideomycetes genomes: a test case for predicting lifestyles and emergence of pathogens.</title>
        <authorList>
            <person name="Haridas S."/>
            <person name="Albert R."/>
            <person name="Binder M."/>
            <person name="Bloem J."/>
            <person name="Labutti K."/>
            <person name="Salamov A."/>
            <person name="Andreopoulos B."/>
            <person name="Baker S."/>
            <person name="Barry K."/>
            <person name="Bills G."/>
            <person name="Bluhm B."/>
            <person name="Cannon C."/>
            <person name="Castanera R."/>
            <person name="Culley D."/>
            <person name="Daum C."/>
            <person name="Ezra D."/>
            <person name="Gonzalez J."/>
            <person name="Henrissat B."/>
            <person name="Kuo A."/>
            <person name="Liang C."/>
            <person name="Lipzen A."/>
            <person name="Lutzoni F."/>
            <person name="Magnuson J."/>
            <person name="Mondo S."/>
            <person name="Nolan M."/>
            <person name="Ohm R."/>
            <person name="Pangilinan J."/>
            <person name="Park H.-J."/>
            <person name="Ramirez L."/>
            <person name="Alfaro M."/>
            <person name="Sun H."/>
            <person name="Tritt A."/>
            <person name="Yoshinaga Y."/>
            <person name="Zwiers L.-H."/>
            <person name="Turgeon B."/>
            <person name="Goodwin S."/>
            <person name="Spatafora J."/>
            <person name="Crous P."/>
            <person name="Grigoriev I."/>
        </authorList>
    </citation>
    <scope>NUCLEOTIDE SEQUENCE</scope>
    <source>
        <strain evidence="3">CBS 113818</strain>
    </source>
</reference>
<evidence type="ECO:0000313" key="4">
    <source>
        <dbReference type="Proteomes" id="UP000799424"/>
    </source>
</evidence>
<dbReference type="Proteomes" id="UP000799424">
    <property type="component" value="Unassembled WGS sequence"/>
</dbReference>